<gene>
    <name evidence="9" type="ORF">Cni_G09671</name>
</gene>
<dbReference type="GO" id="GO:0008440">
    <property type="term" value="F:inositol-1,4,5-trisphosphate 3-kinase activity"/>
    <property type="evidence" value="ECO:0007669"/>
    <property type="project" value="TreeGrafter"/>
</dbReference>
<dbReference type="EC" id="2.7.1.140" evidence="8"/>
<protein>
    <recommendedName>
        <fullName evidence="8">Inositol polyphosphate multikinase</fullName>
        <ecNumber evidence="8">2.7.1.140</ecNumber>
        <ecNumber evidence="8">2.7.1.151</ecNumber>
    </recommendedName>
</protein>
<accession>A0AAQ3Q9J1</accession>
<keyword evidence="2 8" id="KW-0808">Transferase</keyword>
<dbReference type="GO" id="GO:0051765">
    <property type="term" value="F:inositol tetrakisphosphate kinase activity"/>
    <property type="evidence" value="ECO:0007669"/>
    <property type="project" value="TreeGrafter"/>
</dbReference>
<evidence type="ECO:0000256" key="8">
    <source>
        <dbReference type="RuleBase" id="RU363090"/>
    </source>
</evidence>
<keyword evidence="5 8" id="KW-0067">ATP-binding</keyword>
<dbReference type="AlphaFoldDB" id="A0AAQ3Q9J1"/>
<reference evidence="9 10" key="1">
    <citation type="submission" date="2023-10" db="EMBL/GenBank/DDBJ databases">
        <title>Chromosome-scale genome assembly provides insights into flower coloration mechanisms of Canna indica.</title>
        <authorList>
            <person name="Li C."/>
        </authorList>
    </citation>
    <scope>NUCLEOTIDE SEQUENCE [LARGE SCALE GENOMIC DNA]</scope>
    <source>
        <tissue evidence="9">Flower</tissue>
    </source>
</reference>
<evidence type="ECO:0000256" key="5">
    <source>
        <dbReference type="ARBA" id="ARBA00022840"/>
    </source>
</evidence>
<evidence type="ECO:0000313" key="10">
    <source>
        <dbReference type="Proteomes" id="UP001327560"/>
    </source>
</evidence>
<organism evidence="9 10">
    <name type="scientific">Canna indica</name>
    <name type="common">Indian-shot</name>
    <dbReference type="NCBI Taxonomy" id="4628"/>
    <lineage>
        <taxon>Eukaryota</taxon>
        <taxon>Viridiplantae</taxon>
        <taxon>Streptophyta</taxon>
        <taxon>Embryophyta</taxon>
        <taxon>Tracheophyta</taxon>
        <taxon>Spermatophyta</taxon>
        <taxon>Magnoliopsida</taxon>
        <taxon>Liliopsida</taxon>
        <taxon>Zingiberales</taxon>
        <taxon>Cannaceae</taxon>
        <taxon>Canna</taxon>
    </lineage>
</organism>
<keyword evidence="3 8" id="KW-0547">Nucleotide-binding</keyword>
<dbReference type="GO" id="GO:0005524">
    <property type="term" value="F:ATP binding"/>
    <property type="evidence" value="ECO:0007669"/>
    <property type="project" value="UniProtKB-KW"/>
</dbReference>
<evidence type="ECO:0000256" key="2">
    <source>
        <dbReference type="ARBA" id="ARBA00022679"/>
    </source>
</evidence>
<dbReference type="GO" id="GO:0032958">
    <property type="term" value="P:inositol phosphate biosynthetic process"/>
    <property type="evidence" value="ECO:0007669"/>
    <property type="project" value="InterPro"/>
</dbReference>
<dbReference type="EC" id="2.7.1.151" evidence="8"/>
<keyword evidence="4 8" id="KW-0418">Kinase</keyword>
<dbReference type="EMBL" id="CP136892">
    <property type="protein sequence ID" value="WOL00958.1"/>
    <property type="molecule type" value="Genomic_DNA"/>
</dbReference>
<dbReference type="PANTHER" id="PTHR12400">
    <property type="entry name" value="INOSITOL POLYPHOSPHATE KINASE"/>
    <property type="match status" value="1"/>
</dbReference>
<comment type="function">
    <text evidence="8">Inositol phosphate kinase with a broad substrate specificity.</text>
</comment>
<dbReference type="GO" id="GO:0005737">
    <property type="term" value="C:cytoplasm"/>
    <property type="evidence" value="ECO:0007669"/>
    <property type="project" value="TreeGrafter"/>
</dbReference>
<dbReference type="InterPro" id="IPR005522">
    <property type="entry name" value="IPK"/>
</dbReference>
<evidence type="ECO:0000313" key="9">
    <source>
        <dbReference type="EMBL" id="WOL00958.1"/>
    </source>
</evidence>
<evidence type="ECO:0000256" key="1">
    <source>
        <dbReference type="ARBA" id="ARBA00007374"/>
    </source>
</evidence>
<dbReference type="PANTHER" id="PTHR12400:SF51">
    <property type="entry name" value="INOSITOL POLYPHOSPHATE MULTIKINASE"/>
    <property type="match status" value="1"/>
</dbReference>
<evidence type="ECO:0000256" key="7">
    <source>
        <dbReference type="ARBA" id="ARBA00036525"/>
    </source>
</evidence>
<dbReference type="Gene3D" id="3.30.470.160">
    <property type="entry name" value="Inositol polyphosphate kinase"/>
    <property type="match status" value="1"/>
</dbReference>
<name>A0AAQ3Q9J1_9LILI</name>
<dbReference type="Pfam" id="PF03770">
    <property type="entry name" value="IPK"/>
    <property type="match status" value="1"/>
</dbReference>
<dbReference type="GO" id="GO:0005634">
    <property type="term" value="C:nucleus"/>
    <property type="evidence" value="ECO:0007669"/>
    <property type="project" value="TreeGrafter"/>
</dbReference>
<comment type="similarity">
    <text evidence="1 8">Belongs to the inositol phosphokinase (IPK) family.</text>
</comment>
<evidence type="ECO:0000256" key="6">
    <source>
        <dbReference type="ARBA" id="ARBA00036164"/>
    </source>
</evidence>
<dbReference type="Proteomes" id="UP001327560">
    <property type="component" value="Chromosome 3"/>
</dbReference>
<proteinExistence type="inferred from homology"/>
<dbReference type="SUPFAM" id="SSF56104">
    <property type="entry name" value="SAICAR synthase-like"/>
    <property type="match status" value="1"/>
</dbReference>
<comment type="catalytic activity">
    <reaction evidence="6 8">
        <text>1D-myo-inositol 1,4,5-trisphosphate + 2 ATP = 1D-myo-inositol 1,3,4,5,6-pentakisphosphate + 2 ADP + 2 H(+)</text>
        <dbReference type="Rhea" id="RHEA:32359"/>
        <dbReference type="ChEBI" id="CHEBI:15378"/>
        <dbReference type="ChEBI" id="CHEBI:30616"/>
        <dbReference type="ChEBI" id="CHEBI:57733"/>
        <dbReference type="ChEBI" id="CHEBI:203600"/>
        <dbReference type="ChEBI" id="CHEBI:456216"/>
        <dbReference type="EC" id="2.7.1.151"/>
    </reaction>
</comment>
<dbReference type="InterPro" id="IPR038286">
    <property type="entry name" value="IPK_sf"/>
</dbReference>
<comment type="catalytic activity">
    <reaction evidence="7 8">
        <text>1D-myo-inositol 1,3,4,6-tetrakisphosphate + ATP = 1D-myo-inositol 1,3,4,5,6-pentakisphosphate + ADP + H(+)</text>
        <dbReference type="Rhea" id="RHEA:12717"/>
        <dbReference type="ChEBI" id="CHEBI:15378"/>
        <dbReference type="ChEBI" id="CHEBI:30616"/>
        <dbReference type="ChEBI" id="CHEBI:57660"/>
        <dbReference type="ChEBI" id="CHEBI:57733"/>
        <dbReference type="ChEBI" id="CHEBI:456216"/>
        <dbReference type="EC" id="2.7.1.140"/>
    </reaction>
</comment>
<keyword evidence="10" id="KW-1185">Reference proteome</keyword>
<sequence>MTPNIYTCRRSLYAIPRGTAGVLPTLPMAEPMLKPPEHQVAGHRTLDGKLGPLVDGRGLFYKPLQGDGRGKDEVTFYSVFSSHPAVPPRILSFFPRFHGTHVLPSSDGSGPRPHLALEDLVAGFRFPSLIDIKIGARTWPLGSSDDYFRKCIARDRESTTASLGFRISGVQIQDPRAAAGFWRPSKSDVRVYLIPDTRRVLRQFVSMNPPSDGAKPDCGLASAVYGGPDGVLAQLRELKEWFEEQTLLHFYSASVLVVYEKDAVAGQQPEGSSGVRLKLVDFAHVEEGNGVIDHNFFGGLCSLIKFISDVINDPEGDGWKSNRVQLSCENGNMEKNGNLMP</sequence>
<evidence type="ECO:0000256" key="3">
    <source>
        <dbReference type="ARBA" id="ARBA00022741"/>
    </source>
</evidence>
<evidence type="ECO:0000256" key="4">
    <source>
        <dbReference type="ARBA" id="ARBA00022777"/>
    </source>
</evidence>